<dbReference type="SMART" id="SM00355">
    <property type="entry name" value="ZnF_C2H2"/>
    <property type="match status" value="15"/>
</dbReference>
<dbReference type="InterPro" id="IPR013087">
    <property type="entry name" value="Znf_C2H2_type"/>
</dbReference>
<dbReference type="Pfam" id="PF12874">
    <property type="entry name" value="zf-met"/>
    <property type="match status" value="1"/>
</dbReference>
<evidence type="ECO:0000313" key="8">
    <source>
        <dbReference type="EMBL" id="EAT39671.1"/>
    </source>
</evidence>
<dbReference type="PaxDb" id="7159-AAEL008549-PA"/>
<protein>
    <submittedName>
        <fullName evidence="8">AAEL008549-PA</fullName>
    </submittedName>
</protein>
<dbReference type="HOGENOM" id="CLU_002678_94_13_1"/>
<reference evidence="8" key="2">
    <citation type="journal article" date="2007" name="Science">
        <title>Genome sequence of Aedes aegypti, a major arbovirus vector.</title>
        <authorList>
            <person name="Nene V."/>
            <person name="Wortman J.R."/>
            <person name="Lawson D."/>
            <person name="Haas B."/>
            <person name="Kodira C."/>
            <person name="Tu Z.J."/>
            <person name="Loftus B."/>
            <person name="Xi Z."/>
            <person name="Megy K."/>
            <person name="Grabherr M."/>
            <person name="Ren Q."/>
            <person name="Zdobnov E.M."/>
            <person name="Lobo N.F."/>
            <person name="Campbell K.S."/>
            <person name="Brown S.E."/>
            <person name="Bonaldo M.F."/>
            <person name="Zhu J."/>
            <person name="Sinkins S.P."/>
            <person name="Hogenkamp D.G."/>
            <person name="Amedeo P."/>
            <person name="Arensburger P."/>
            <person name="Atkinson P.W."/>
            <person name="Bidwell S."/>
            <person name="Biedler J."/>
            <person name="Birney E."/>
            <person name="Bruggner R.V."/>
            <person name="Costas J."/>
            <person name="Coy M.R."/>
            <person name="Crabtree J."/>
            <person name="Crawford M."/>
            <person name="Debruyn B."/>
            <person name="Decaprio D."/>
            <person name="Eiglmeier K."/>
            <person name="Eisenstadt E."/>
            <person name="El-Dorry H."/>
            <person name="Gelbart W.M."/>
            <person name="Gomes S.L."/>
            <person name="Hammond M."/>
            <person name="Hannick L.I."/>
            <person name="Hogan J.R."/>
            <person name="Holmes M.H."/>
            <person name="Jaffe D."/>
            <person name="Johnston J.S."/>
            <person name="Kennedy R.C."/>
            <person name="Koo H."/>
            <person name="Kravitz S."/>
            <person name="Kriventseva E.V."/>
            <person name="Kulp D."/>
            <person name="Labutti K."/>
            <person name="Lee E."/>
            <person name="Li S."/>
            <person name="Lovin D.D."/>
            <person name="Mao C."/>
            <person name="Mauceli E."/>
            <person name="Menck C.F."/>
            <person name="Miller J.R."/>
            <person name="Montgomery P."/>
            <person name="Mori A."/>
            <person name="Nascimento A.L."/>
            <person name="Naveira H.F."/>
            <person name="Nusbaum C."/>
            <person name="O'leary S."/>
            <person name="Orvis J."/>
            <person name="Pertea M."/>
            <person name="Quesneville H."/>
            <person name="Reidenbach K.R."/>
            <person name="Rogers Y.H."/>
            <person name="Roth C.W."/>
            <person name="Schneider J.R."/>
            <person name="Schatz M."/>
            <person name="Shumway M."/>
            <person name="Stanke M."/>
            <person name="Stinson E.O."/>
            <person name="Tubio J.M."/>
            <person name="Vanzee J.P."/>
            <person name="Verjovski-Almeida S."/>
            <person name="Werner D."/>
            <person name="White O."/>
            <person name="Wyder S."/>
            <person name="Zeng Q."/>
            <person name="Zhao Q."/>
            <person name="Zhao Y."/>
            <person name="Hill C.A."/>
            <person name="Raikhel A.S."/>
            <person name="Soares M.B."/>
            <person name="Knudson D.L."/>
            <person name="Lee N.H."/>
            <person name="Galagan J."/>
            <person name="Salzberg S.L."/>
            <person name="Paulsen I.T."/>
            <person name="Dimopoulos G."/>
            <person name="Collins F.H."/>
            <person name="Birren B."/>
            <person name="Fraser-Liggett C.M."/>
            <person name="Severson D.W."/>
        </authorList>
    </citation>
    <scope>NUCLEOTIDE SEQUENCE [LARGE SCALE GENOMIC DNA]</scope>
    <source>
        <strain evidence="8">Liverpool</strain>
    </source>
</reference>
<keyword evidence="1" id="KW-0479">Metal-binding</keyword>
<dbReference type="Pfam" id="PF00096">
    <property type="entry name" value="zf-C2H2"/>
    <property type="match status" value="5"/>
</dbReference>
<evidence type="ECO:0000256" key="4">
    <source>
        <dbReference type="ARBA" id="ARBA00022833"/>
    </source>
</evidence>
<reference evidence="8" key="1">
    <citation type="submission" date="2005-10" db="EMBL/GenBank/DDBJ databases">
        <authorList>
            <person name="Loftus B.J."/>
            <person name="Nene V.M."/>
            <person name="Hannick L.I."/>
            <person name="Bidwell S."/>
            <person name="Haas B."/>
            <person name="Amedeo P."/>
            <person name="Orvis J."/>
            <person name="Wortman J.R."/>
            <person name="White O.R."/>
            <person name="Salzberg S."/>
            <person name="Shumway M."/>
            <person name="Koo H."/>
            <person name="Zhao Y."/>
            <person name="Holmes M."/>
            <person name="Miller J."/>
            <person name="Schatz M."/>
            <person name="Pop M."/>
            <person name="Pai G."/>
            <person name="Utterback T."/>
            <person name="Rogers Y.-H."/>
            <person name="Kravitz S."/>
            <person name="Fraser C.M."/>
        </authorList>
    </citation>
    <scope>NUCLEOTIDE SEQUENCE</scope>
    <source>
        <strain evidence="8">Liverpool</strain>
    </source>
</reference>
<reference evidence="8" key="3">
    <citation type="submission" date="2012-09" db="EMBL/GenBank/DDBJ databases">
        <authorList>
            <consortium name="VectorBase"/>
        </authorList>
    </citation>
    <scope>NUCLEOTIDE SEQUENCE</scope>
    <source>
        <strain evidence="8">Liverpool</strain>
    </source>
</reference>
<feature type="compositionally biased region" description="Basic and acidic residues" evidence="6">
    <location>
        <begin position="109"/>
        <end position="128"/>
    </location>
</feature>
<feature type="compositionally biased region" description="Acidic residues" evidence="6">
    <location>
        <begin position="244"/>
        <end position="272"/>
    </location>
</feature>
<evidence type="ECO:0000256" key="5">
    <source>
        <dbReference type="PROSITE-ProRule" id="PRU00042"/>
    </source>
</evidence>
<dbReference type="Gene3D" id="3.30.160.60">
    <property type="entry name" value="Classic Zinc Finger"/>
    <property type="match status" value="5"/>
</dbReference>
<dbReference type="VEuPathDB" id="VectorBase:AAEL014406"/>
<dbReference type="Gene3D" id="3.40.1800.20">
    <property type="match status" value="1"/>
</dbReference>
<feature type="domain" description="C2H2-type" evidence="7">
    <location>
        <begin position="703"/>
        <end position="726"/>
    </location>
</feature>
<feature type="domain" description="C2H2-type" evidence="7">
    <location>
        <begin position="675"/>
        <end position="702"/>
    </location>
</feature>
<keyword evidence="3 5" id="KW-0863">Zinc-finger</keyword>
<feature type="compositionally biased region" description="Basic and acidic residues" evidence="6">
    <location>
        <begin position="210"/>
        <end position="229"/>
    </location>
</feature>
<keyword evidence="2" id="KW-0677">Repeat</keyword>
<evidence type="ECO:0000256" key="6">
    <source>
        <dbReference type="SAM" id="MobiDB-lite"/>
    </source>
</evidence>
<dbReference type="AlphaFoldDB" id="Q16YI5"/>
<name>Q16YI5_AEDAE</name>
<evidence type="ECO:0000259" key="7">
    <source>
        <dbReference type="PROSITE" id="PS50157"/>
    </source>
</evidence>
<dbReference type="InterPro" id="IPR036236">
    <property type="entry name" value="Znf_C2H2_sf"/>
</dbReference>
<feature type="domain" description="C2H2-type" evidence="7">
    <location>
        <begin position="370"/>
        <end position="398"/>
    </location>
</feature>
<dbReference type="InterPro" id="IPR012934">
    <property type="entry name" value="Znf_AD"/>
</dbReference>
<feature type="domain" description="C2H2-type" evidence="7">
    <location>
        <begin position="504"/>
        <end position="532"/>
    </location>
</feature>
<dbReference type="Proteomes" id="UP000682892">
    <property type="component" value="Unassembled WGS sequence"/>
</dbReference>
<dbReference type="GO" id="GO:0008270">
    <property type="term" value="F:zinc ion binding"/>
    <property type="evidence" value="ECO:0007669"/>
    <property type="project" value="UniProtKB-KW"/>
</dbReference>
<feature type="domain" description="C2H2-type" evidence="7">
    <location>
        <begin position="590"/>
        <end position="617"/>
    </location>
</feature>
<dbReference type="OMA" id="CATFETL"/>
<sequence>MPDCLTCAKSVEGDAKSFAICSNKEIQNALCKHFWFGENQYLKSTICQQCWVKIEDFHRFYCEVEELHSHQLFPHVQLLEIKEEQHARDVFAPEQPKSEDPSEDDDDDSERKPDIKEGAKRTRLQKNESDAVQEYVSRNLILDCDTCSKRCATFETLQNHSMMEHAKKATVLCCNLKFTSNYRFVNHVRFHLDQQKFECSKCSKQFNSRETLKRHVRSTHDSEKEKPMSDVEEDETDAIKSEDPEPSEGESGADDANDDDEDYVQGSDDSEDSNNSGDDKEDKSMQDESKLRRRTKETEKEMVKIQEYVSKNITLECDTCSERRTTFKDLLQHSKEKHGKPATIVCCNLKLMTCYRFDDHILYHLTPDRFECSQCSKKCLNREALSRHIQKAHTPAEDRLLSCQVCQKKFPTRYKLARHAETHDETSGKRRPVKDDEENEKLIADNITLECDTCQEKHDSFMALQKHSVAEHKKLAFVFCCDLKFNKKPRLVDHVLFHLDPTSFQCKICHKNLPHSESLKRHIEKNHAPEESRTIKCSMCPKMFTHQKFLSTHERYHNRRWHCEICDKRFICEATLKHHHKSIHTKELNYVCHVCARTFHIYSSYRSHLETHDESAKKKPPKPRVQCQICNTWTLKLSHHMRLHSGTRTCEICGKECRHLIAYRYHMKSHETGDFICTVCDKSFKRELGLKEHMASHTGDVLYSCDFCDRTFNSGANRASHRKKMHPQQWLEDKLMKKAAKMAQYAEPVQS</sequence>
<evidence type="ECO:0000256" key="3">
    <source>
        <dbReference type="ARBA" id="ARBA00022771"/>
    </source>
</evidence>
<feature type="compositionally biased region" description="Basic and acidic residues" evidence="6">
    <location>
        <begin position="90"/>
        <end position="100"/>
    </location>
</feature>
<feature type="compositionally biased region" description="Basic and acidic residues" evidence="6">
    <location>
        <begin position="277"/>
        <end position="299"/>
    </location>
</feature>
<dbReference type="GO" id="GO:0005634">
    <property type="term" value="C:nucleus"/>
    <property type="evidence" value="ECO:0007669"/>
    <property type="project" value="InterPro"/>
</dbReference>
<dbReference type="SMART" id="SM00868">
    <property type="entry name" value="zf-AD"/>
    <property type="match status" value="1"/>
</dbReference>
<evidence type="ECO:0000313" key="9">
    <source>
        <dbReference type="Proteomes" id="UP000682892"/>
    </source>
</evidence>
<feature type="domain" description="C2H2-type" evidence="7">
    <location>
        <begin position="561"/>
        <end position="589"/>
    </location>
</feature>
<proteinExistence type="predicted"/>
<evidence type="ECO:0000256" key="2">
    <source>
        <dbReference type="ARBA" id="ARBA00022737"/>
    </source>
</evidence>
<dbReference type="eggNOG" id="KOG1721">
    <property type="taxonomic scope" value="Eukaryota"/>
</dbReference>
<dbReference type="EMBL" id="CH477516">
    <property type="protein sequence ID" value="EAT39671.1"/>
    <property type="molecule type" value="Genomic_DNA"/>
</dbReference>
<gene>
    <name evidence="8" type="ORF">AaeL_AAEL008549</name>
</gene>
<keyword evidence="4" id="KW-0862">Zinc</keyword>
<accession>Q16YI5</accession>
<dbReference type="SUPFAM" id="SSF57667">
    <property type="entry name" value="beta-beta-alpha zinc fingers"/>
    <property type="match status" value="6"/>
</dbReference>
<evidence type="ECO:0000256" key="1">
    <source>
        <dbReference type="ARBA" id="ARBA00022723"/>
    </source>
</evidence>
<organism evidence="8 9">
    <name type="scientific">Aedes aegypti</name>
    <name type="common">Yellowfever mosquito</name>
    <name type="synonym">Culex aegypti</name>
    <dbReference type="NCBI Taxonomy" id="7159"/>
    <lineage>
        <taxon>Eukaryota</taxon>
        <taxon>Metazoa</taxon>
        <taxon>Ecdysozoa</taxon>
        <taxon>Arthropoda</taxon>
        <taxon>Hexapoda</taxon>
        <taxon>Insecta</taxon>
        <taxon>Pterygota</taxon>
        <taxon>Neoptera</taxon>
        <taxon>Endopterygota</taxon>
        <taxon>Diptera</taxon>
        <taxon>Nematocera</taxon>
        <taxon>Culicoidea</taxon>
        <taxon>Culicidae</taxon>
        <taxon>Culicinae</taxon>
        <taxon>Aedini</taxon>
        <taxon>Aedes</taxon>
        <taxon>Stegomyia</taxon>
    </lineage>
</organism>
<dbReference type="PROSITE" id="PS00028">
    <property type="entry name" value="ZINC_FINGER_C2H2_1"/>
    <property type="match status" value="9"/>
</dbReference>
<dbReference type="PhylomeDB" id="Q16YI5"/>
<dbReference type="PROSITE" id="PS50157">
    <property type="entry name" value="ZINC_FINGER_C2H2_2"/>
    <property type="match status" value="9"/>
</dbReference>
<feature type="region of interest" description="Disordered" evidence="6">
    <location>
        <begin position="210"/>
        <end position="299"/>
    </location>
</feature>
<feature type="region of interest" description="Disordered" evidence="6">
    <location>
        <begin position="90"/>
        <end position="128"/>
    </location>
</feature>
<dbReference type="PANTHER" id="PTHR24379">
    <property type="entry name" value="KRAB AND ZINC FINGER DOMAIN-CONTAINING"/>
    <property type="match status" value="1"/>
</dbReference>
<feature type="domain" description="C2H2-type" evidence="7">
    <location>
        <begin position="401"/>
        <end position="428"/>
    </location>
</feature>
<feature type="domain" description="C2H2-type" evidence="7">
    <location>
        <begin position="197"/>
        <end position="225"/>
    </location>
</feature>
<feature type="domain" description="C2H2-type" evidence="7">
    <location>
        <begin position="535"/>
        <end position="562"/>
    </location>
</feature>
<dbReference type="PANTHER" id="PTHR24379:SF127">
    <property type="entry name" value="BLOODY FINGERS-RELATED"/>
    <property type="match status" value="1"/>
</dbReference>